<dbReference type="DNASU" id="3289514"/>
<organismHost>
    <name type="scientific">Homo sapiens</name>
    <name type="common">Human</name>
    <dbReference type="NCBI Taxonomy" id="9606"/>
</organismHost>
<keyword evidence="2" id="KW-1185">Reference proteome</keyword>
<dbReference type="EMBL" id="AF037218">
    <property type="protein sequence ID" value="AAC40770.1"/>
    <property type="molecule type" value="Genomic_DNA"/>
</dbReference>
<dbReference type="Proteomes" id="UP000098510">
    <property type="component" value="Segment"/>
</dbReference>
<dbReference type="RefSeq" id="YP_073796.1">
    <property type="nucleotide sequence ID" value="NC_001716.2"/>
</dbReference>
<proteinExistence type="predicted"/>
<dbReference type="KEGG" id="vg:3289514"/>
<gene>
    <name evidence="1" type="primary">U55A</name>
</gene>
<dbReference type="GeneID" id="3289514"/>
<reference evidence="1 2" key="1">
    <citation type="journal article" date="1998" name="Virology">
        <title>The DNA sequence of the RK strain of human herpesvirus 7.</title>
        <authorList>
            <person name="Megaw A.G."/>
            <person name="Rapaport D."/>
            <person name="Avidor B."/>
            <person name="Frenkel N."/>
            <person name="Davison A.J."/>
        </authorList>
    </citation>
    <scope>NUCLEOTIDE SEQUENCE [LARGE SCALE GENOMIC DNA]</scope>
    <source>
        <strain evidence="1 2">RK</strain>
    </source>
</reference>
<dbReference type="InterPro" id="IPR009479">
    <property type="entry name" value="Herpes_U55"/>
</dbReference>
<dbReference type="Pfam" id="PF06501">
    <property type="entry name" value="Herpes_U55"/>
    <property type="match status" value="1"/>
</dbReference>
<evidence type="ECO:0000313" key="1">
    <source>
        <dbReference type="EMBL" id="AAC40770.1"/>
    </source>
</evidence>
<evidence type="ECO:0000313" key="2">
    <source>
        <dbReference type="Proteomes" id="UP000098510"/>
    </source>
</evidence>
<accession>O56289</accession>
<organism evidence="1 2">
    <name type="scientific">Human herpesvirus 7 (strain RK)</name>
    <name type="common">HHV-7</name>
    <name type="synonym">Human T lymphotropic virus</name>
    <dbReference type="NCBI Taxonomy" id="262398"/>
    <lineage>
        <taxon>Viruses</taxon>
        <taxon>Duplodnaviria</taxon>
        <taxon>Heunggongvirae</taxon>
        <taxon>Peploviricota</taxon>
        <taxon>Herviviricetes</taxon>
        <taxon>Herpesvirales</taxon>
        <taxon>Orthoherpesviridae</taxon>
        <taxon>Betaherpesvirinae</taxon>
        <taxon>Roseolovirus</taxon>
        <taxon>Roseolovirus humanbeta7</taxon>
        <taxon>Human betaherpesvirus 7</taxon>
    </lineage>
</organism>
<name>O56289_HHV7R</name>
<sequence>MNSTPVSELSQLIQFTVDFNDLQPELNFSPAEITCILSHERPVLLLITDGTENNAECVTLVGHVLKNKKVIKINVFPMIQSINFVNIFALPIFNITSSLLIQDNCYFKENMDPLRFHQFAYLEKGLGTTPIILYSVKNGDLIVNATVTKITWEKNEFQPLLKNSNDQRLETMYCIFTFNTTYCKYWNVFFASATPICNVEMISEHNVSVYKIEYRSPVLFVFLRYLKVMNSRFCVDECSLRLRFSKPNMQSVALNICMPYFNISEEFKTMEIYFPERMTLTPNHITQINLRGTFENPAAVGLFIPKKSNVLSFPFIWQPRETFRIYVYCRNETFVTEHDIIGHVYFISREQFPHSFHPTAHADCKSKVEAAFNSFRINFLGNDFFSDSLPILTVHPMTDFPYEQIQETENIRHNSMNITPRFKRMQL</sequence>
<protein>
    <submittedName>
        <fullName evidence="1">U55A</fullName>
    </submittedName>
</protein>